<dbReference type="Gene3D" id="3.40.50.720">
    <property type="entry name" value="NAD(P)-binding Rossmann-like Domain"/>
    <property type="match status" value="1"/>
</dbReference>
<reference evidence="8" key="2">
    <citation type="journal article" date="2023" name="IMA Fungus">
        <title>Comparative genomic study of the Penicillium genus elucidates a diverse pangenome and 15 lateral gene transfer events.</title>
        <authorList>
            <person name="Petersen C."/>
            <person name="Sorensen T."/>
            <person name="Nielsen M.R."/>
            <person name="Sondergaard T.E."/>
            <person name="Sorensen J.L."/>
            <person name="Fitzpatrick D.A."/>
            <person name="Frisvad J.C."/>
            <person name="Nielsen K.L."/>
        </authorList>
    </citation>
    <scope>NUCLEOTIDE SEQUENCE</scope>
    <source>
        <strain evidence="8">IBT 29677</strain>
    </source>
</reference>
<dbReference type="Proteomes" id="UP001147747">
    <property type="component" value="Unassembled WGS sequence"/>
</dbReference>
<dbReference type="AlphaFoldDB" id="A0A9W9SI48"/>
<proteinExistence type="inferred from homology"/>
<dbReference type="SUPFAM" id="SSF51735">
    <property type="entry name" value="NAD(P)-binding Rossmann-fold domains"/>
    <property type="match status" value="1"/>
</dbReference>
<evidence type="ECO:0000313" key="8">
    <source>
        <dbReference type="EMBL" id="KAJ5379036.1"/>
    </source>
</evidence>
<dbReference type="Pfam" id="PF00107">
    <property type="entry name" value="ADH_zinc_N"/>
    <property type="match status" value="1"/>
</dbReference>
<accession>A0A9W9SI48</accession>
<evidence type="ECO:0000256" key="1">
    <source>
        <dbReference type="ARBA" id="ARBA00001947"/>
    </source>
</evidence>
<dbReference type="InterPro" id="IPR013154">
    <property type="entry name" value="ADH-like_N"/>
</dbReference>
<dbReference type="Gene3D" id="3.90.180.10">
    <property type="entry name" value="Medium-chain alcohol dehydrogenases, catalytic domain"/>
    <property type="match status" value="1"/>
</dbReference>
<comment type="cofactor">
    <cofactor evidence="1">
        <name>Zn(2+)</name>
        <dbReference type="ChEBI" id="CHEBI:29105"/>
    </cofactor>
</comment>
<evidence type="ECO:0000256" key="6">
    <source>
        <dbReference type="ARBA" id="ARBA00023027"/>
    </source>
</evidence>
<dbReference type="Pfam" id="PF08240">
    <property type="entry name" value="ADH_N"/>
    <property type="match status" value="1"/>
</dbReference>
<dbReference type="SMART" id="SM00829">
    <property type="entry name" value="PKS_ER"/>
    <property type="match status" value="1"/>
</dbReference>
<evidence type="ECO:0000256" key="2">
    <source>
        <dbReference type="ARBA" id="ARBA00008072"/>
    </source>
</evidence>
<dbReference type="InterPro" id="IPR011032">
    <property type="entry name" value="GroES-like_sf"/>
</dbReference>
<dbReference type="EMBL" id="JAPZBU010000011">
    <property type="protein sequence ID" value="KAJ5379036.1"/>
    <property type="molecule type" value="Genomic_DNA"/>
</dbReference>
<keyword evidence="6" id="KW-0520">NAD</keyword>
<keyword evidence="5" id="KW-0560">Oxidoreductase</keyword>
<dbReference type="GO" id="GO:0018455">
    <property type="term" value="F:alcohol dehydrogenase [NAD(P)+] activity"/>
    <property type="evidence" value="ECO:0007669"/>
    <property type="project" value="UniProtKB-ARBA"/>
</dbReference>
<dbReference type="SUPFAM" id="SSF50129">
    <property type="entry name" value="GroES-like"/>
    <property type="match status" value="1"/>
</dbReference>
<dbReference type="GeneID" id="81375772"/>
<evidence type="ECO:0000259" key="7">
    <source>
        <dbReference type="SMART" id="SM00829"/>
    </source>
</evidence>
<dbReference type="GO" id="GO:0046872">
    <property type="term" value="F:metal ion binding"/>
    <property type="evidence" value="ECO:0007669"/>
    <property type="project" value="UniProtKB-KW"/>
</dbReference>
<protein>
    <recommendedName>
        <fullName evidence="7">Enoyl reductase (ER) domain-containing protein</fullName>
    </recommendedName>
</protein>
<keyword evidence="4" id="KW-0862">Zinc</keyword>
<dbReference type="PANTHER" id="PTHR42940">
    <property type="entry name" value="ALCOHOL DEHYDROGENASE 1-RELATED"/>
    <property type="match status" value="1"/>
</dbReference>
<evidence type="ECO:0000256" key="3">
    <source>
        <dbReference type="ARBA" id="ARBA00022723"/>
    </source>
</evidence>
<dbReference type="FunFam" id="3.40.50.720:FF:000039">
    <property type="entry name" value="Alcohol dehydrogenase AdhP"/>
    <property type="match status" value="1"/>
</dbReference>
<reference evidence="8" key="1">
    <citation type="submission" date="2022-12" db="EMBL/GenBank/DDBJ databases">
        <authorList>
            <person name="Petersen C."/>
        </authorList>
    </citation>
    <scope>NUCLEOTIDE SEQUENCE</scope>
    <source>
        <strain evidence="8">IBT 29677</strain>
    </source>
</reference>
<comment type="similarity">
    <text evidence="2">Belongs to the zinc-containing alcohol dehydrogenase family.</text>
</comment>
<keyword evidence="9" id="KW-1185">Reference proteome</keyword>
<dbReference type="InterPro" id="IPR020843">
    <property type="entry name" value="ER"/>
</dbReference>
<dbReference type="InterPro" id="IPR013149">
    <property type="entry name" value="ADH-like_C"/>
</dbReference>
<sequence length="355" mass="37635">MAPTMMKAAILKELGQPLVIEQVPVPKPEGRHVLVRVQAASLCHSDLTIIQGQVGVGAKPPLILGHEAVVVIEELGPEASKYGLKVGDRIGGPLWQDWCFDCYECKSIGTEFCSKITMRGVTSQGFFAEYTTMDAASAVVIPHNSPATAAQLSPIFCAGITVWDALSRAELKPGETVAIVGVGGLGEIATKYAQAFGAKVIAIDVHDGQLESVKAGGSADEVLNTRGLEPMELIGRIRELNNGRAVDAAIVTSGSNAAYSTGMSILRPLGRLIAVGIPPEEVPFNAAVVAIRALKIIGAKVPGQTGTAACVEFCQRKGIYPKVNPRKFQLEDINEMIDLMSAGKVEDGRMVIQFF</sequence>
<evidence type="ECO:0000256" key="4">
    <source>
        <dbReference type="ARBA" id="ARBA00022833"/>
    </source>
</evidence>
<organism evidence="8 9">
    <name type="scientific">Penicillium cosmopolitanum</name>
    <dbReference type="NCBI Taxonomy" id="1131564"/>
    <lineage>
        <taxon>Eukaryota</taxon>
        <taxon>Fungi</taxon>
        <taxon>Dikarya</taxon>
        <taxon>Ascomycota</taxon>
        <taxon>Pezizomycotina</taxon>
        <taxon>Eurotiomycetes</taxon>
        <taxon>Eurotiomycetidae</taxon>
        <taxon>Eurotiales</taxon>
        <taxon>Aspergillaceae</taxon>
        <taxon>Penicillium</taxon>
    </lineage>
</organism>
<evidence type="ECO:0000313" key="9">
    <source>
        <dbReference type="Proteomes" id="UP001147747"/>
    </source>
</evidence>
<comment type="caution">
    <text evidence="8">The sequence shown here is derived from an EMBL/GenBank/DDBJ whole genome shotgun (WGS) entry which is preliminary data.</text>
</comment>
<evidence type="ECO:0000256" key="5">
    <source>
        <dbReference type="ARBA" id="ARBA00023002"/>
    </source>
</evidence>
<dbReference type="PANTHER" id="PTHR42940:SF8">
    <property type="entry name" value="VACUOLAR PROTEIN SORTING-ASSOCIATED PROTEIN 11"/>
    <property type="match status" value="1"/>
</dbReference>
<dbReference type="InterPro" id="IPR036291">
    <property type="entry name" value="NAD(P)-bd_dom_sf"/>
</dbReference>
<keyword evidence="3" id="KW-0479">Metal-binding</keyword>
<dbReference type="OrthoDB" id="1560166at2759"/>
<dbReference type="RefSeq" id="XP_056482822.1">
    <property type="nucleotide sequence ID" value="XM_056636792.1"/>
</dbReference>
<feature type="domain" description="Enoyl reductase (ER)" evidence="7">
    <location>
        <begin position="15"/>
        <end position="352"/>
    </location>
</feature>
<name>A0A9W9SI48_9EURO</name>
<gene>
    <name evidence="8" type="ORF">N7509_012155</name>
</gene>